<evidence type="ECO:0000256" key="3">
    <source>
        <dbReference type="ARBA" id="ARBA00022679"/>
    </source>
</evidence>
<organism evidence="8 9">
    <name type="scientific">Dyadobacter beijingensis</name>
    <dbReference type="NCBI Taxonomy" id="365489"/>
    <lineage>
        <taxon>Bacteria</taxon>
        <taxon>Pseudomonadati</taxon>
        <taxon>Bacteroidota</taxon>
        <taxon>Cytophagia</taxon>
        <taxon>Cytophagales</taxon>
        <taxon>Spirosomataceae</taxon>
        <taxon>Dyadobacter</taxon>
    </lineage>
</organism>
<keyword evidence="9" id="KW-1185">Reference proteome</keyword>
<dbReference type="RefSeq" id="WP_019945726.1">
    <property type="nucleotide sequence ID" value="NZ_BMLI01000002.1"/>
</dbReference>
<dbReference type="InterPro" id="IPR015890">
    <property type="entry name" value="Chorismate_C"/>
</dbReference>
<dbReference type="EMBL" id="BMLI01000002">
    <property type="protein sequence ID" value="GGN06655.1"/>
    <property type="molecule type" value="Genomic_DNA"/>
</dbReference>
<keyword evidence="4" id="KW-0315">Glutamine amidotransferase</keyword>
<dbReference type="InterPro" id="IPR019999">
    <property type="entry name" value="Anth_synth_I-like"/>
</dbReference>
<proteinExistence type="inferred from homology"/>
<evidence type="ECO:0000256" key="4">
    <source>
        <dbReference type="ARBA" id="ARBA00022962"/>
    </source>
</evidence>
<comment type="caution">
    <text evidence="8">The sequence shown here is derived from an EMBL/GenBank/DDBJ whole genome shotgun (WGS) entry which is preliminary data.</text>
</comment>
<dbReference type="Gene3D" id="3.60.120.10">
    <property type="entry name" value="Anthranilate synthase"/>
    <property type="match status" value="1"/>
</dbReference>
<dbReference type="SUPFAM" id="SSF56322">
    <property type="entry name" value="ADC synthase"/>
    <property type="match status" value="1"/>
</dbReference>
<evidence type="ECO:0000259" key="5">
    <source>
        <dbReference type="Pfam" id="PF00117"/>
    </source>
</evidence>
<dbReference type="Proteomes" id="UP000632339">
    <property type="component" value="Unassembled WGS sequence"/>
</dbReference>
<dbReference type="PROSITE" id="PS51273">
    <property type="entry name" value="GATASE_TYPE_1"/>
    <property type="match status" value="1"/>
</dbReference>
<dbReference type="InterPro" id="IPR006221">
    <property type="entry name" value="TrpG/PapA_dom"/>
</dbReference>
<accession>A0ABQ2IHA2</accession>
<evidence type="ECO:0000313" key="8">
    <source>
        <dbReference type="EMBL" id="GGN06655.1"/>
    </source>
</evidence>
<dbReference type="NCBIfam" id="TIGR00566">
    <property type="entry name" value="trpG_papA"/>
    <property type="match status" value="1"/>
</dbReference>
<dbReference type="InterPro" id="IPR029062">
    <property type="entry name" value="Class_I_gatase-like"/>
</dbReference>
<comment type="similarity">
    <text evidence="1">In the C-terminal section; belongs to the anthranilate synthase component I family.</text>
</comment>
<dbReference type="NCBIfam" id="TIGR00553">
    <property type="entry name" value="pabB"/>
    <property type="match status" value="1"/>
</dbReference>
<dbReference type="Pfam" id="PF00425">
    <property type="entry name" value="Chorismate_bind"/>
    <property type="match status" value="1"/>
</dbReference>
<feature type="domain" description="Glutamine amidotransferase" evidence="5">
    <location>
        <begin position="4"/>
        <end position="190"/>
    </location>
</feature>
<sequence>MKTLLIDNYDSYSHILADYIWRCSDAKPIVVKNDSLSLEEIKYLEFDNIVISPGPGHPDKQEDFGVCRELMNYFSDVPILGVCLGHQGMGSVFGLKVKHAPSVMHGKYSDVLLAENELFNGMKQAIKVVRYHSLILEDDVSNSCVEVIARVRETGDIMGIKIKDRPYYGVQFHPESVGTEDGLKIISNFIEICKQTGNAIRRDKEGKDNMFVFTEIATKLDCEQIFTRLYKDLKYAFWLDSSQLGLNGSYSILGTSDYIIECDKDNNTVVHRDPASGEFQRAVSFGEDPFDLLNRNLQKSVNVPADFPFSFVGGLLGFFSYEAKRWTSYGESSFPKGERSRDIVFMRVEEFLLVDHVTGRTFACSIECGSGQHAGYASAIQEVLQEAQISFEKYKVLAKSGRGNLVDPEEVEVRMKFSQQEYKHKIEQVFEELRNGESYEVCLTNYFEANVSVDPYMLYRVLRLVNPAPFSAYLRFGSDAILSSSPERFISLDASRRIVCEPIKGTRKRGSTTWENELIKEELLSSEKDHAELLMITDLIRNDLAKVSKRGSVEVTKLVRATEYATVIQLSSVIQSEFCENRSIIDLFKNVFPGGSITGAPKMRTCEIIDRLEERERGVYTGCIGYFSYNDTMDFNIAIRTIEYKNGRVSFGSGGAIIIDSDPEAEFQEILTKAYAMIKAINLAEHGRFENHELVREMSEVEDYEMVTRNN</sequence>
<dbReference type="PRINTS" id="PR00097">
    <property type="entry name" value="ANTSNTHASEII"/>
</dbReference>
<dbReference type="CDD" id="cd01743">
    <property type="entry name" value="GATase1_Anthranilate_Synthase"/>
    <property type="match status" value="1"/>
</dbReference>
<dbReference type="PRINTS" id="PR00096">
    <property type="entry name" value="GATASE"/>
</dbReference>
<dbReference type="Gene3D" id="3.40.50.880">
    <property type="match status" value="1"/>
</dbReference>
<feature type="domain" description="Anthranilate synthase component I N-terminal" evidence="7">
    <location>
        <begin position="221"/>
        <end position="362"/>
    </location>
</feature>
<feature type="domain" description="Chorismate-utilising enzyme C-terminal" evidence="6">
    <location>
        <begin position="419"/>
        <end position="673"/>
    </location>
</feature>
<protein>
    <recommendedName>
        <fullName evidence="2">aminodeoxychorismate synthase</fullName>
        <ecNumber evidence="2">2.6.1.85</ecNumber>
    </recommendedName>
</protein>
<evidence type="ECO:0000259" key="6">
    <source>
        <dbReference type="Pfam" id="PF00425"/>
    </source>
</evidence>
<dbReference type="Pfam" id="PF00117">
    <property type="entry name" value="GATase"/>
    <property type="match status" value="1"/>
</dbReference>
<dbReference type="PANTHER" id="PTHR11236">
    <property type="entry name" value="AMINOBENZOATE/ANTHRANILATE SYNTHASE"/>
    <property type="match status" value="1"/>
</dbReference>
<dbReference type="InterPro" id="IPR017926">
    <property type="entry name" value="GATASE"/>
</dbReference>
<reference evidence="9" key="1">
    <citation type="journal article" date="2019" name="Int. J. Syst. Evol. Microbiol.">
        <title>The Global Catalogue of Microorganisms (GCM) 10K type strain sequencing project: providing services to taxonomists for standard genome sequencing and annotation.</title>
        <authorList>
            <consortium name="The Broad Institute Genomics Platform"/>
            <consortium name="The Broad Institute Genome Sequencing Center for Infectious Disease"/>
            <person name="Wu L."/>
            <person name="Ma J."/>
        </authorList>
    </citation>
    <scope>NUCLEOTIDE SEQUENCE [LARGE SCALE GENOMIC DNA]</scope>
    <source>
        <strain evidence="9">CGMCC 1.6375</strain>
    </source>
</reference>
<gene>
    <name evidence="8" type="ORF">GCM10010967_47410</name>
</gene>
<dbReference type="PANTHER" id="PTHR11236:SF18">
    <property type="entry name" value="AMINODEOXYCHORISMATE SYNTHASE"/>
    <property type="match status" value="1"/>
</dbReference>
<dbReference type="InterPro" id="IPR005801">
    <property type="entry name" value="ADC_synthase"/>
</dbReference>
<dbReference type="Pfam" id="PF04715">
    <property type="entry name" value="Anth_synt_I_N"/>
    <property type="match status" value="1"/>
</dbReference>
<keyword evidence="3" id="KW-0808">Transferase</keyword>
<evidence type="ECO:0000256" key="2">
    <source>
        <dbReference type="ARBA" id="ARBA00013139"/>
    </source>
</evidence>
<dbReference type="InterPro" id="IPR006805">
    <property type="entry name" value="Anth_synth_I_N"/>
</dbReference>
<evidence type="ECO:0000313" key="9">
    <source>
        <dbReference type="Proteomes" id="UP000632339"/>
    </source>
</evidence>
<dbReference type="InterPro" id="IPR005802">
    <property type="entry name" value="ADC_synth_comp_1"/>
</dbReference>
<name>A0ABQ2IHA2_9BACT</name>
<dbReference type="EC" id="2.6.1.85" evidence="2"/>
<evidence type="ECO:0000259" key="7">
    <source>
        <dbReference type="Pfam" id="PF04715"/>
    </source>
</evidence>
<dbReference type="SUPFAM" id="SSF52317">
    <property type="entry name" value="Class I glutamine amidotransferase-like"/>
    <property type="match status" value="1"/>
</dbReference>
<evidence type="ECO:0000256" key="1">
    <source>
        <dbReference type="ARBA" id="ARBA00005970"/>
    </source>
</evidence>
<dbReference type="PRINTS" id="PR00099">
    <property type="entry name" value="CPSGATASE"/>
</dbReference>